<evidence type="ECO:0000313" key="2">
    <source>
        <dbReference type="EMBL" id="EFA28283.1"/>
    </source>
</evidence>
<evidence type="ECO:0000256" key="1">
    <source>
        <dbReference type="SAM" id="MobiDB-lite"/>
    </source>
</evidence>
<protein>
    <submittedName>
        <fullName evidence="2">Prophage CP4-57 regulatory protein</fullName>
    </submittedName>
</protein>
<accession>A0A7G2JY95</accession>
<feature type="region of interest" description="Disordered" evidence="1">
    <location>
        <begin position="1"/>
        <end position="20"/>
    </location>
</feature>
<gene>
    <name evidence="2" type="ORF">HAINFHK1212_0297</name>
</gene>
<dbReference type="AlphaFoldDB" id="A0A7G2JY95"/>
<reference evidence="2" key="1">
    <citation type="journal article" date="2010" name="Genomics">
        <title>Tracing phylogenomic events leading to diversity of Haemophilus influenzae and the emergence of Brazilian Purpuric Fever (BPF)-associated clones.</title>
        <authorList>
            <person name="Papazisi L."/>
            <person name="Ratnayake S."/>
            <person name="Remortel B.G."/>
            <person name="Bock G.R."/>
            <person name="Liang W."/>
            <person name="Saeed A.I."/>
            <person name="Liu J."/>
            <person name="Fleischmann R.D."/>
            <person name="Kilian M."/>
            <person name="Peterson S.N."/>
        </authorList>
    </citation>
    <scope>NUCLEOTIDE SEQUENCE [LARGE SCALE GENOMIC DNA]</scope>
    <source>
        <strain evidence="2">HK1212</strain>
    </source>
</reference>
<organism evidence="2">
    <name type="scientific">Haemophilus influenzae HK1212</name>
    <dbReference type="NCBI Taxonomy" id="456482"/>
    <lineage>
        <taxon>Bacteria</taxon>
        <taxon>Pseudomonadati</taxon>
        <taxon>Pseudomonadota</taxon>
        <taxon>Gammaproteobacteria</taxon>
        <taxon>Pasteurellales</taxon>
        <taxon>Pasteurellaceae</taxon>
        <taxon>Haemophilus</taxon>
    </lineage>
</organism>
<sequence>MPDKTTTPSNDTEQAPRFLRRKSTAERLGVSLTTLDDWRNPKAKRYRPDFPKAIKVANGATCFLESEINAYVLKLANECRVS</sequence>
<name>A0A7G2JY95_HAEIF</name>
<dbReference type="EMBL" id="ABFC01000836">
    <property type="protein sequence ID" value="EFA28283.1"/>
    <property type="molecule type" value="Genomic_DNA"/>
</dbReference>
<comment type="caution">
    <text evidence="2">The sequence shown here is derived from an EMBL/GenBank/DDBJ whole genome shotgun (WGS) entry which is preliminary data.</text>
</comment>
<feature type="compositionally biased region" description="Polar residues" evidence="1">
    <location>
        <begin position="1"/>
        <end position="13"/>
    </location>
</feature>
<proteinExistence type="predicted"/>